<organism evidence="2 3">
    <name type="scientific">Cichlidogyrus casuarinus</name>
    <dbReference type="NCBI Taxonomy" id="1844966"/>
    <lineage>
        <taxon>Eukaryota</taxon>
        <taxon>Metazoa</taxon>
        <taxon>Spiralia</taxon>
        <taxon>Lophotrochozoa</taxon>
        <taxon>Platyhelminthes</taxon>
        <taxon>Monogenea</taxon>
        <taxon>Monopisthocotylea</taxon>
        <taxon>Dactylogyridea</taxon>
        <taxon>Ancyrocephalidae</taxon>
        <taxon>Cichlidogyrus</taxon>
    </lineage>
</organism>
<feature type="transmembrane region" description="Helical" evidence="1">
    <location>
        <begin position="12"/>
        <end position="29"/>
    </location>
</feature>
<evidence type="ECO:0000313" key="3">
    <source>
        <dbReference type="Proteomes" id="UP001626550"/>
    </source>
</evidence>
<dbReference type="Proteomes" id="UP001626550">
    <property type="component" value="Unassembled WGS sequence"/>
</dbReference>
<dbReference type="EMBL" id="JBJKFK010004521">
    <property type="protein sequence ID" value="KAL3308924.1"/>
    <property type="molecule type" value="Genomic_DNA"/>
</dbReference>
<proteinExistence type="predicted"/>
<dbReference type="AlphaFoldDB" id="A0ABD2PN50"/>
<reference evidence="2 3" key="1">
    <citation type="submission" date="2024-11" db="EMBL/GenBank/DDBJ databases">
        <title>Adaptive evolution of stress response genes in parasites aligns with host niche diversity.</title>
        <authorList>
            <person name="Hahn C."/>
            <person name="Resl P."/>
        </authorList>
    </citation>
    <scope>NUCLEOTIDE SEQUENCE [LARGE SCALE GENOMIC DNA]</scope>
    <source>
        <strain evidence="2">EGGRZ-B1_66</strain>
        <tissue evidence="2">Body</tissue>
    </source>
</reference>
<comment type="caution">
    <text evidence="2">The sequence shown here is derived from an EMBL/GenBank/DDBJ whole genome shotgun (WGS) entry which is preliminary data.</text>
</comment>
<keyword evidence="3" id="KW-1185">Reference proteome</keyword>
<keyword evidence="1" id="KW-0812">Transmembrane</keyword>
<evidence type="ECO:0000256" key="1">
    <source>
        <dbReference type="SAM" id="Phobius"/>
    </source>
</evidence>
<evidence type="ECO:0000313" key="2">
    <source>
        <dbReference type="EMBL" id="KAL3308924.1"/>
    </source>
</evidence>
<keyword evidence="1" id="KW-1133">Transmembrane helix</keyword>
<protein>
    <submittedName>
        <fullName evidence="2">Uncharacterized protein</fullName>
    </submittedName>
</protein>
<sequence>MEDELSIPDLCQLVIWASAIGITFISISTNTRHMNALKSVFEFAPSFMKRLNVRLKNEYLLEISFLNPHGKECKTLIEMNNSSSLVNMVKDQQYRNLKIDEQLIDSYLS</sequence>
<name>A0ABD2PN50_9PLAT</name>
<gene>
    <name evidence="2" type="ORF">Ciccas_012537</name>
</gene>
<feature type="non-terminal residue" evidence="2">
    <location>
        <position position="109"/>
    </location>
</feature>
<accession>A0ABD2PN50</accession>
<keyword evidence="1" id="KW-0472">Membrane</keyword>